<dbReference type="CDD" id="cd06257">
    <property type="entry name" value="DnaJ"/>
    <property type="match status" value="1"/>
</dbReference>
<dbReference type="EMBL" id="OZ034818">
    <property type="protein sequence ID" value="CAL1390253.1"/>
    <property type="molecule type" value="Genomic_DNA"/>
</dbReference>
<protein>
    <recommendedName>
        <fullName evidence="11">Chaperone protein dnaJ 1, mitochondrial</fullName>
    </recommendedName>
</protein>
<dbReference type="CDD" id="cd10719">
    <property type="entry name" value="DnaJ_zf"/>
    <property type="match status" value="1"/>
</dbReference>
<dbReference type="GO" id="GO:0005737">
    <property type="term" value="C:cytoplasm"/>
    <property type="evidence" value="ECO:0007669"/>
    <property type="project" value="TreeGrafter"/>
</dbReference>
<accession>A0AAV2EWX6</accession>
<evidence type="ECO:0000313" key="10">
    <source>
        <dbReference type="Proteomes" id="UP001497516"/>
    </source>
</evidence>
<evidence type="ECO:0000256" key="3">
    <source>
        <dbReference type="ARBA" id="ARBA00022771"/>
    </source>
</evidence>
<evidence type="ECO:0000256" key="6">
    <source>
        <dbReference type="SAM" id="SignalP"/>
    </source>
</evidence>
<evidence type="ECO:0000313" key="9">
    <source>
        <dbReference type="EMBL" id="CAL1390253.1"/>
    </source>
</evidence>
<keyword evidence="2" id="KW-0677">Repeat</keyword>
<dbReference type="PROSITE" id="PS51188">
    <property type="entry name" value="ZF_CR"/>
    <property type="match status" value="1"/>
</dbReference>
<evidence type="ECO:0008006" key="11">
    <source>
        <dbReference type="Google" id="ProtNLM"/>
    </source>
</evidence>
<keyword evidence="3 5" id="KW-0863">Zinc-finger</keyword>
<dbReference type="Gene3D" id="2.60.260.20">
    <property type="entry name" value="Urease metallochaperone UreE, N-terminal domain"/>
    <property type="match status" value="2"/>
</dbReference>
<organism evidence="9 10">
    <name type="scientific">Linum trigynum</name>
    <dbReference type="NCBI Taxonomy" id="586398"/>
    <lineage>
        <taxon>Eukaryota</taxon>
        <taxon>Viridiplantae</taxon>
        <taxon>Streptophyta</taxon>
        <taxon>Embryophyta</taxon>
        <taxon>Tracheophyta</taxon>
        <taxon>Spermatophyta</taxon>
        <taxon>Magnoliopsida</taxon>
        <taxon>eudicotyledons</taxon>
        <taxon>Gunneridae</taxon>
        <taxon>Pentapetalae</taxon>
        <taxon>rosids</taxon>
        <taxon>fabids</taxon>
        <taxon>Malpighiales</taxon>
        <taxon>Linaceae</taxon>
        <taxon>Linum</taxon>
    </lineage>
</organism>
<evidence type="ECO:0000259" key="8">
    <source>
        <dbReference type="PROSITE" id="PS51188"/>
    </source>
</evidence>
<feature type="signal peptide" evidence="6">
    <location>
        <begin position="1"/>
        <end position="22"/>
    </location>
</feature>
<dbReference type="InterPro" id="IPR001623">
    <property type="entry name" value="DnaJ_domain"/>
</dbReference>
<dbReference type="Pfam" id="PF01556">
    <property type="entry name" value="DnaJ_C"/>
    <property type="match status" value="1"/>
</dbReference>
<dbReference type="PANTHER" id="PTHR43096">
    <property type="entry name" value="DNAJ HOMOLOG 1, MITOCHONDRIAL-RELATED"/>
    <property type="match status" value="1"/>
</dbReference>
<dbReference type="AlphaFoldDB" id="A0AAV2EWX6"/>
<feature type="chain" id="PRO_5043662686" description="Chaperone protein dnaJ 1, mitochondrial" evidence="6">
    <location>
        <begin position="23"/>
        <end position="473"/>
    </location>
</feature>
<dbReference type="InterPro" id="IPR001305">
    <property type="entry name" value="HSP_DnaJ_Cys-rich_dom"/>
</dbReference>
<dbReference type="SUPFAM" id="SSF46565">
    <property type="entry name" value="Chaperone J-domain"/>
    <property type="match status" value="1"/>
</dbReference>
<dbReference type="SUPFAM" id="SSF49493">
    <property type="entry name" value="HSP40/DnaJ peptide-binding domain"/>
    <property type="match status" value="2"/>
</dbReference>
<keyword evidence="10" id="KW-1185">Reference proteome</keyword>
<dbReference type="GO" id="GO:0042026">
    <property type="term" value="P:protein refolding"/>
    <property type="evidence" value="ECO:0007669"/>
    <property type="project" value="TreeGrafter"/>
</dbReference>
<proteinExistence type="inferred from homology"/>
<dbReference type="Gene3D" id="1.10.287.110">
    <property type="entry name" value="DnaJ domain"/>
    <property type="match status" value="1"/>
</dbReference>
<gene>
    <name evidence="9" type="ORF">LTRI10_LOCUS31051</name>
</gene>
<dbReference type="GO" id="GO:0005524">
    <property type="term" value="F:ATP binding"/>
    <property type="evidence" value="ECO:0007669"/>
    <property type="project" value="InterPro"/>
</dbReference>
<dbReference type="GO" id="GO:0008270">
    <property type="term" value="F:zinc ion binding"/>
    <property type="evidence" value="ECO:0007669"/>
    <property type="project" value="UniProtKB-KW"/>
</dbReference>
<keyword evidence="1 5" id="KW-0479">Metal-binding</keyword>
<feature type="domain" description="CR-type" evidence="8">
    <location>
        <begin position="214"/>
        <end position="288"/>
    </location>
</feature>
<dbReference type="FunFam" id="2.60.260.20:FF:000005">
    <property type="entry name" value="Chaperone protein dnaJ 1, mitochondrial"/>
    <property type="match status" value="1"/>
</dbReference>
<feature type="zinc finger region" description="CR-type" evidence="5">
    <location>
        <begin position="214"/>
        <end position="288"/>
    </location>
</feature>
<dbReference type="Proteomes" id="UP001497516">
    <property type="component" value="Chromosome 5"/>
</dbReference>
<evidence type="ECO:0000256" key="1">
    <source>
        <dbReference type="ARBA" id="ARBA00022723"/>
    </source>
</evidence>
<dbReference type="Pfam" id="PF00226">
    <property type="entry name" value="DnaJ"/>
    <property type="match status" value="1"/>
</dbReference>
<evidence type="ECO:0000259" key="7">
    <source>
        <dbReference type="PROSITE" id="PS50076"/>
    </source>
</evidence>
<dbReference type="PRINTS" id="PR00625">
    <property type="entry name" value="JDOMAIN"/>
</dbReference>
<dbReference type="CDD" id="cd10747">
    <property type="entry name" value="DnaJ_C"/>
    <property type="match status" value="1"/>
</dbReference>
<sequence length="473" mass="52602">MGRYSWHKLCRLHFLSSTAVEAAGNGGYRRRGITTLSPSNLPCRTMQRYTSIGRPPGLGMVEIPLLQWRCFRTTGSIHAKEQSYYDVLGVPENASKEDIKRAFRVLAKKYHPDANKNNPSAQKKFLEIREAYETLQDPDKRAQYDMGFRSDANDATGFGYGASSAGNFRSSYHTDFSDSFRKIFSEIIFEVENDQISSDIQAELVLSFSEAASGCTKQLSFDAHMACYSCDGRGYPANAETRVCPTCRGVGKVTIPPFTTSCSMCKGSGRIIKGHCKSCRGSGVLEGIKEVKVTIPPGVDSGDRIRVPTGGNFGGRGTQPGNLFIHIKVADDPLFTRDGADVYVDADISFNQAILGGEIEVPTLSGKTQVQIPRGVQHGQLLVLRRKGLPRHGFLVNHGDQYVRFRINLPTELNERQRAILEEYAVEEIKHENDTSTETDWWQRLLEHANSPRFMLEFSVLILIMILLGKTLG</sequence>
<feature type="domain" description="J" evidence="7">
    <location>
        <begin position="83"/>
        <end position="148"/>
    </location>
</feature>
<evidence type="ECO:0000256" key="2">
    <source>
        <dbReference type="ARBA" id="ARBA00022737"/>
    </source>
</evidence>
<keyword evidence="6" id="KW-0732">Signal</keyword>
<name>A0AAV2EWX6_9ROSI</name>
<dbReference type="InterPro" id="IPR002939">
    <property type="entry name" value="DnaJ_C"/>
</dbReference>
<dbReference type="InterPro" id="IPR008971">
    <property type="entry name" value="HSP40/DnaJ_pept-bd"/>
</dbReference>
<dbReference type="SMART" id="SM00271">
    <property type="entry name" value="DnaJ"/>
    <property type="match status" value="1"/>
</dbReference>
<dbReference type="GO" id="GO:0031072">
    <property type="term" value="F:heat shock protein binding"/>
    <property type="evidence" value="ECO:0007669"/>
    <property type="project" value="InterPro"/>
</dbReference>
<dbReference type="PROSITE" id="PS50076">
    <property type="entry name" value="DNAJ_2"/>
    <property type="match status" value="1"/>
</dbReference>
<evidence type="ECO:0000256" key="5">
    <source>
        <dbReference type="PROSITE-ProRule" id="PRU00546"/>
    </source>
</evidence>
<reference evidence="9 10" key="1">
    <citation type="submission" date="2024-04" db="EMBL/GenBank/DDBJ databases">
        <authorList>
            <person name="Fracassetti M."/>
        </authorList>
    </citation>
    <scope>NUCLEOTIDE SEQUENCE [LARGE SCALE GENOMIC DNA]</scope>
</reference>
<dbReference type="HAMAP" id="MF_01152">
    <property type="entry name" value="DnaJ"/>
    <property type="match status" value="1"/>
</dbReference>
<dbReference type="GO" id="GO:0009408">
    <property type="term" value="P:response to heat"/>
    <property type="evidence" value="ECO:0007669"/>
    <property type="project" value="InterPro"/>
</dbReference>
<dbReference type="InterPro" id="IPR012724">
    <property type="entry name" value="DnaJ"/>
</dbReference>
<dbReference type="InterPro" id="IPR036869">
    <property type="entry name" value="J_dom_sf"/>
</dbReference>
<dbReference type="PANTHER" id="PTHR43096:SF36">
    <property type="entry name" value="CHAPERONE PROTEIN DNAJ 1, MITOCHONDRIAL"/>
    <property type="match status" value="1"/>
</dbReference>
<dbReference type="NCBIfam" id="NF008035">
    <property type="entry name" value="PRK10767.1"/>
    <property type="match status" value="1"/>
</dbReference>
<dbReference type="SUPFAM" id="SSF57938">
    <property type="entry name" value="DnaJ/Hsp40 cysteine-rich domain"/>
    <property type="match status" value="1"/>
</dbReference>
<keyword evidence="4 5" id="KW-0862">Zinc</keyword>
<dbReference type="InterPro" id="IPR036410">
    <property type="entry name" value="HSP_DnaJ_Cys-rich_dom_sf"/>
</dbReference>
<dbReference type="GO" id="GO:0051082">
    <property type="term" value="F:unfolded protein binding"/>
    <property type="evidence" value="ECO:0007669"/>
    <property type="project" value="InterPro"/>
</dbReference>
<dbReference type="Gene3D" id="2.10.230.10">
    <property type="entry name" value="Heat shock protein DnaJ, cysteine-rich domain"/>
    <property type="match status" value="1"/>
</dbReference>
<evidence type="ECO:0000256" key="4">
    <source>
        <dbReference type="ARBA" id="ARBA00022833"/>
    </source>
</evidence>